<dbReference type="AlphaFoldDB" id="A0A1E3VSE8"/>
<keyword evidence="2" id="KW-1185">Reference proteome</keyword>
<evidence type="ECO:0000313" key="1">
    <source>
        <dbReference type="EMBL" id="ODR95876.1"/>
    </source>
</evidence>
<name>A0A1E3VSE8_9HYPH</name>
<gene>
    <name evidence="1" type="ORF">AUC70_03190</name>
</gene>
<sequence length="74" mass="8069">MRLTPVCDGKKVRGSIESFAQLSAPCPKPLWLTCFHAQDGNETPSPDQIGQILVNLEVAIAPRGLIDQQKVDLL</sequence>
<reference evidence="1 2" key="1">
    <citation type="journal article" date="2016" name="Environ. Microbiol.">
        <title>New Methyloceanibacter diversity from North Sea sediments includes methanotroph containing solely the soluble methane monooxygenase.</title>
        <authorList>
            <person name="Vekeman B."/>
            <person name="Kerckhof F.M."/>
            <person name="Cremers G."/>
            <person name="de Vos P."/>
            <person name="Vandamme P."/>
            <person name="Boon N."/>
            <person name="Op den Camp H.J."/>
            <person name="Heylen K."/>
        </authorList>
    </citation>
    <scope>NUCLEOTIDE SEQUENCE [LARGE SCALE GENOMIC DNA]</scope>
    <source>
        <strain evidence="1 2">R-67176</strain>
    </source>
</reference>
<evidence type="ECO:0000313" key="2">
    <source>
        <dbReference type="Proteomes" id="UP000094172"/>
    </source>
</evidence>
<dbReference type="EMBL" id="LPWE01000010">
    <property type="protein sequence ID" value="ODR95876.1"/>
    <property type="molecule type" value="Genomic_DNA"/>
</dbReference>
<proteinExistence type="predicted"/>
<comment type="caution">
    <text evidence="1">The sequence shown here is derived from an EMBL/GenBank/DDBJ whole genome shotgun (WGS) entry which is preliminary data.</text>
</comment>
<organism evidence="1 2">
    <name type="scientific">Methyloceanibacter stevinii</name>
    <dbReference type="NCBI Taxonomy" id="1774970"/>
    <lineage>
        <taxon>Bacteria</taxon>
        <taxon>Pseudomonadati</taxon>
        <taxon>Pseudomonadota</taxon>
        <taxon>Alphaproteobacteria</taxon>
        <taxon>Hyphomicrobiales</taxon>
        <taxon>Hyphomicrobiaceae</taxon>
        <taxon>Methyloceanibacter</taxon>
    </lineage>
</organism>
<protein>
    <submittedName>
        <fullName evidence="1">Uncharacterized protein</fullName>
    </submittedName>
</protein>
<dbReference type="Proteomes" id="UP000094172">
    <property type="component" value="Unassembled WGS sequence"/>
</dbReference>
<accession>A0A1E3VSE8</accession>